<organism evidence="1 2">
    <name type="scientific">Colletotrichum incanum</name>
    <name type="common">Soybean anthracnose fungus</name>
    <dbReference type="NCBI Taxonomy" id="1573173"/>
    <lineage>
        <taxon>Eukaryota</taxon>
        <taxon>Fungi</taxon>
        <taxon>Dikarya</taxon>
        <taxon>Ascomycota</taxon>
        <taxon>Pezizomycotina</taxon>
        <taxon>Sordariomycetes</taxon>
        <taxon>Hypocreomycetidae</taxon>
        <taxon>Glomerellales</taxon>
        <taxon>Glomerellaceae</taxon>
        <taxon>Colletotrichum</taxon>
        <taxon>Colletotrichum spaethianum species complex</taxon>
    </lineage>
</organism>
<proteinExistence type="predicted"/>
<dbReference type="PANTHER" id="PTHR42673">
    <property type="entry name" value="MALEYLACETOACETATE ISOMERASE"/>
    <property type="match status" value="1"/>
</dbReference>
<dbReference type="OrthoDB" id="4951845at2759"/>
<dbReference type="InterPro" id="IPR054416">
    <property type="entry name" value="GST_UstS-like_C"/>
</dbReference>
<dbReference type="InterPro" id="IPR004045">
    <property type="entry name" value="Glutathione_S-Trfase_N"/>
</dbReference>
<dbReference type="GO" id="GO:0016034">
    <property type="term" value="F:maleylacetoacetate isomerase activity"/>
    <property type="evidence" value="ECO:0007669"/>
    <property type="project" value="TreeGrafter"/>
</dbReference>
<dbReference type="AlphaFoldDB" id="A0A166VRZ1"/>
<name>A0A166VRZ1_COLIC</name>
<comment type="caution">
    <text evidence="1">The sequence shown here is derived from an EMBL/GenBank/DDBJ whole genome shotgun (WGS) entry which is preliminary data.</text>
</comment>
<dbReference type="Pfam" id="PF13409">
    <property type="entry name" value="GST_N_2"/>
    <property type="match status" value="1"/>
</dbReference>
<protein>
    <submittedName>
        <fullName evidence="1">Glutathione s-transferase</fullName>
    </submittedName>
</protein>
<dbReference type="Gene3D" id="1.20.1050.10">
    <property type="match status" value="1"/>
</dbReference>
<dbReference type="GO" id="GO:0006559">
    <property type="term" value="P:L-phenylalanine catabolic process"/>
    <property type="evidence" value="ECO:0007669"/>
    <property type="project" value="TreeGrafter"/>
</dbReference>
<evidence type="ECO:0000313" key="1">
    <source>
        <dbReference type="EMBL" id="KZL74880.1"/>
    </source>
</evidence>
<dbReference type="GO" id="GO:0004364">
    <property type="term" value="F:glutathione transferase activity"/>
    <property type="evidence" value="ECO:0007669"/>
    <property type="project" value="TreeGrafter"/>
</dbReference>
<dbReference type="PROSITE" id="PS50404">
    <property type="entry name" value="GST_NTER"/>
    <property type="match status" value="1"/>
</dbReference>
<accession>A0A166VRZ1</accession>
<dbReference type="Pfam" id="PF22041">
    <property type="entry name" value="GST_C_7"/>
    <property type="match status" value="1"/>
</dbReference>
<dbReference type="Proteomes" id="UP000076584">
    <property type="component" value="Unassembled WGS sequence"/>
</dbReference>
<dbReference type="SUPFAM" id="SSF52833">
    <property type="entry name" value="Thioredoxin-like"/>
    <property type="match status" value="1"/>
</dbReference>
<dbReference type="PANTHER" id="PTHR42673:SF4">
    <property type="entry name" value="MALEYLACETOACETATE ISOMERASE"/>
    <property type="match status" value="1"/>
</dbReference>
<dbReference type="GO" id="GO:0006749">
    <property type="term" value="P:glutathione metabolic process"/>
    <property type="evidence" value="ECO:0007669"/>
    <property type="project" value="TreeGrafter"/>
</dbReference>
<dbReference type="Gene3D" id="3.40.30.10">
    <property type="entry name" value="Glutaredoxin"/>
    <property type="match status" value="1"/>
</dbReference>
<dbReference type="EMBL" id="LFIW01002318">
    <property type="protein sequence ID" value="KZL74880.1"/>
    <property type="molecule type" value="Genomic_DNA"/>
</dbReference>
<sequence>MGGKLILFDIPDKNGRAWSFNVWKTRLALNYKGIDYETEWLEYPDIKGRLEAAGVEPWPQQRTSHTCPAVQFPDGTYVMNSAKIIKHLEEKYPEKPLHPDSEEAQASSQLTSRLWGSLQPVMMPEVYRTILGERSQPFFWDTRKEDLGGMTVYGFEEKYGGERAWEKAKQAIKDASTQLNKTEGHFFLGDQASYADFIYVGLLETMKRYTPQHYQRVVEQAPALQKLHEACAPWLERDY</sequence>
<keyword evidence="2" id="KW-1185">Reference proteome</keyword>
<gene>
    <name evidence="1" type="ORF">CI238_07493</name>
</gene>
<keyword evidence="1" id="KW-0808">Transferase</keyword>
<dbReference type="InterPro" id="IPR036282">
    <property type="entry name" value="Glutathione-S-Trfase_C_sf"/>
</dbReference>
<reference evidence="1 2" key="1">
    <citation type="submission" date="2015-06" db="EMBL/GenBank/DDBJ databases">
        <title>Survival trade-offs in plant roots during colonization by closely related pathogenic and mutualistic fungi.</title>
        <authorList>
            <person name="Hacquard S."/>
            <person name="Kracher B."/>
            <person name="Hiruma K."/>
            <person name="Weinman A."/>
            <person name="Muench P."/>
            <person name="Garrido Oter R."/>
            <person name="Ver Loren van Themaat E."/>
            <person name="Dallerey J.-F."/>
            <person name="Damm U."/>
            <person name="Henrissat B."/>
            <person name="Lespinet O."/>
            <person name="Thon M."/>
            <person name="Kemen E."/>
            <person name="McHardy A.C."/>
            <person name="Schulze-Lefert P."/>
            <person name="O'Connell R.J."/>
        </authorList>
    </citation>
    <scope>NUCLEOTIDE SEQUENCE [LARGE SCALE GENOMIC DNA]</scope>
    <source>
        <strain evidence="1 2">MAFF 238704</strain>
    </source>
</reference>
<evidence type="ECO:0000313" key="2">
    <source>
        <dbReference type="Proteomes" id="UP000076584"/>
    </source>
</evidence>
<dbReference type="SUPFAM" id="SSF47616">
    <property type="entry name" value="GST C-terminal domain-like"/>
    <property type="match status" value="1"/>
</dbReference>
<dbReference type="InterPro" id="IPR036249">
    <property type="entry name" value="Thioredoxin-like_sf"/>
</dbReference>
<dbReference type="CDD" id="cd00299">
    <property type="entry name" value="GST_C_family"/>
    <property type="match status" value="1"/>
</dbReference>